<protein>
    <submittedName>
        <fullName evidence="12">Phosphomannomutase</fullName>
    </submittedName>
</protein>
<dbReference type="InterPro" id="IPR005841">
    <property type="entry name" value="Alpha-D-phosphohexomutase_SF"/>
</dbReference>
<dbReference type="KEGG" id="eff:skT53_06610"/>
<dbReference type="InterPro" id="IPR005846">
    <property type="entry name" value="A-D-PHexomutase_a/b/a-III"/>
</dbReference>
<dbReference type="InterPro" id="IPR005843">
    <property type="entry name" value="A-D-PHexomutase_C"/>
</dbReference>
<comment type="similarity">
    <text evidence="2 7">Belongs to the phosphohexose mutase family.</text>
</comment>
<dbReference type="Gene3D" id="3.40.120.10">
    <property type="entry name" value="Alpha-D-Glucose-1,6-Bisphosphate, subunit A, domain 3"/>
    <property type="match status" value="3"/>
</dbReference>
<keyword evidence="13" id="KW-1185">Reference proteome</keyword>
<dbReference type="InterPro" id="IPR005844">
    <property type="entry name" value="A-D-PHexomutase_a/b/a-I"/>
</dbReference>
<evidence type="ECO:0000313" key="13">
    <source>
        <dbReference type="Proteomes" id="UP000593802"/>
    </source>
</evidence>
<dbReference type="RefSeq" id="WP_200759768.1">
    <property type="nucleotide sequence ID" value="NZ_AP023366.1"/>
</dbReference>
<evidence type="ECO:0000256" key="4">
    <source>
        <dbReference type="ARBA" id="ARBA00022723"/>
    </source>
</evidence>
<evidence type="ECO:0000256" key="5">
    <source>
        <dbReference type="ARBA" id="ARBA00022842"/>
    </source>
</evidence>
<dbReference type="PROSITE" id="PS00710">
    <property type="entry name" value="PGM_PMM"/>
    <property type="match status" value="1"/>
</dbReference>
<dbReference type="Proteomes" id="UP000593802">
    <property type="component" value="Chromosome"/>
</dbReference>
<dbReference type="SUPFAM" id="SSF55957">
    <property type="entry name" value="Phosphoglucomutase, C-terminal domain"/>
    <property type="match status" value="1"/>
</dbReference>
<evidence type="ECO:0000256" key="1">
    <source>
        <dbReference type="ARBA" id="ARBA00001946"/>
    </source>
</evidence>
<comment type="cofactor">
    <cofactor evidence="1">
        <name>Mg(2+)</name>
        <dbReference type="ChEBI" id="CHEBI:18420"/>
    </cofactor>
</comment>
<feature type="domain" description="Alpha-D-phosphohexomutase alpha/beta/alpha" evidence="9">
    <location>
        <begin position="15"/>
        <end position="143"/>
    </location>
</feature>
<evidence type="ECO:0000259" key="9">
    <source>
        <dbReference type="Pfam" id="PF02878"/>
    </source>
</evidence>
<sequence>MTVETDSKIRIPSHVFREYDIRGKAREELDANFAYLLGKAFGEKLKAEGFHKAVVARDNRESSPELRRSLIAGLNEALCRVVDVGEVTTPMFYYSLEYLNIPCGIMITASHNPGDENGFKIAMHKTTIFGEEIQQLKDVIHRILELEGVPDTISSHANLLEQVDIETPYLNMLRQKIVLGPRKLKVVADCGNGTPSPFVPKALAAWGCEVIPLYCESDPSFPNHHPDPVDPKNLHDLIAKVKETKADAGIAFDGDGDRLGVVDEQGRILWGDQLMILFWREILPKYPGCESPVEVKCSKALVEEIEKLGGKPFFHRTGHSHIKATLKKLNTPFTGEMSGHLFFNDEYFGYDDALYAAGRLLRILSNTDLPLSGLFADVPQYPSTPETRVYCEESKKKSVLQKVRQHFADRFELIDVDGVRVLSPEGWGLVRASNTQPVLVLRAEADSESGLKRIQDRIEQALKLADPALSVKW</sequence>
<evidence type="ECO:0000259" key="11">
    <source>
        <dbReference type="Pfam" id="PF02880"/>
    </source>
</evidence>
<dbReference type="GO" id="GO:0005975">
    <property type="term" value="P:carbohydrate metabolic process"/>
    <property type="evidence" value="ECO:0007669"/>
    <property type="project" value="InterPro"/>
</dbReference>
<accession>A0A7I8DA24</accession>
<organism evidence="12 13">
    <name type="scientific">Effusibacillus dendaii</name>
    <dbReference type="NCBI Taxonomy" id="2743772"/>
    <lineage>
        <taxon>Bacteria</taxon>
        <taxon>Bacillati</taxon>
        <taxon>Bacillota</taxon>
        <taxon>Bacilli</taxon>
        <taxon>Bacillales</taxon>
        <taxon>Alicyclobacillaceae</taxon>
        <taxon>Effusibacillus</taxon>
    </lineage>
</organism>
<dbReference type="InterPro" id="IPR016066">
    <property type="entry name" value="A-D-PHexomutase_CS"/>
</dbReference>
<name>A0A7I8DA24_9BACL</name>
<dbReference type="PANTHER" id="PTHR43771">
    <property type="entry name" value="PHOSPHOMANNOMUTASE"/>
    <property type="match status" value="1"/>
</dbReference>
<evidence type="ECO:0000256" key="6">
    <source>
        <dbReference type="ARBA" id="ARBA00023235"/>
    </source>
</evidence>
<reference evidence="12 13" key="1">
    <citation type="submission" date="2020-08" db="EMBL/GenBank/DDBJ databases">
        <title>Complete Genome Sequence of Effusibacillus dendaii Strain skT53, Isolated from Farmland soil.</title>
        <authorList>
            <person name="Konishi T."/>
            <person name="Kawasaki H."/>
        </authorList>
    </citation>
    <scope>NUCLEOTIDE SEQUENCE [LARGE SCALE GENOMIC DNA]</scope>
    <source>
        <strain evidence="13">skT53</strain>
    </source>
</reference>
<proteinExistence type="inferred from homology"/>
<evidence type="ECO:0000256" key="7">
    <source>
        <dbReference type="RuleBase" id="RU004326"/>
    </source>
</evidence>
<dbReference type="Pfam" id="PF02878">
    <property type="entry name" value="PGM_PMM_I"/>
    <property type="match status" value="1"/>
</dbReference>
<dbReference type="AlphaFoldDB" id="A0A7I8DA24"/>
<dbReference type="EMBL" id="AP023366">
    <property type="protein sequence ID" value="BCJ85676.1"/>
    <property type="molecule type" value="Genomic_DNA"/>
</dbReference>
<dbReference type="Pfam" id="PF02880">
    <property type="entry name" value="PGM_PMM_III"/>
    <property type="match status" value="1"/>
</dbReference>
<dbReference type="InterPro" id="IPR016055">
    <property type="entry name" value="A-D-PHexomutase_a/b/a-I/II/III"/>
</dbReference>
<feature type="domain" description="Alpha-D-phosphohexomutase alpha/beta/alpha" evidence="11">
    <location>
        <begin position="270"/>
        <end position="379"/>
    </location>
</feature>
<evidence type="ECO:0000259" key="10">
    <source>
        <dbReference type="Pfam" id="PF02879"/>
    </source>
</evidence>
<dbReference type="InterPro" id="IPR036900">
    <property type="entry name" value="A-D-PHexomutase_C_sf"/>
</dbReference>
<evidence type="ECO:0000259" key="8">
    <source>
        <dbReference type="Pfam" id="PF00408"/>
    </source>
</evidence>
<dbReference type="Gene3D" id="3.30.310.50">
    <property type="entry name" value="Alpha-D-phosphohexomutase, C-terminal domain"/>
    <property type="match status" value="1"/>
</dbReference>
<evidence type="ECO:0000256" key="3">
    <source>
        <dbReference type="ARBA" id="ARBA00022553"/>
    </source>
</evidence>
<dbReference type="InterPro" id="IPR005845">
    <property type="entry name" value="A-D-PHexomutase_a/b/a-II"/>
</dbReference>
<feature type="domain" description="Alpha-D-phosphohexomutase C-terminal" evidence="8">
    <location>
        <begin position="386"/>
        <end position="460"/>
    </location>
</feature>
<dbReference type="GO" id="GO:0000287">
    <property type="term" value="F:magnesium ion binding"/>
    <property type="evidence" value="ECO:0007669"/>
    <property type="project" value="InterPro"/>
</dbReference>
<evidence type="ECO:0000256" key="2">
    <source>
        <dbReference type="ARBA" id="ARBA00010231"/>
    </source>
</evidence>
<dbReference type="GO" id="GO:0016868">
    <property type="term" value="F:intramolecular phosphotransferase activity"/>
    <property type="evidence" value="ECO:0007669"/>
    <property type="project" value="InterPro"/>
</dbReference>
<keyword evidence="3" id="KW-0597">Phosphoprotein</keyword>
<dbReference type="Pfam" id="PF00408">
    <property type="entry name" value="PGM_PMM_IV"/>
    <property type="match status" value="1"/>
</dbReference>
<keyword evidence="4 7" id="KW-0479">Metal-binding</keyword>
<evidence type="ECO:0000313" key="12">
    <source>
        <dbReference type="EMBL" id="BCJ85676.1"/>
    </source>
</evidence>
<gene>
    <name evidence="12" type="ORF">skT53_06610</name>
</gene>
<dbReference type="CDD" id="cd03089">
    <property type="entry name" value="PMM_PGM"/>
    <property type="match status" value="1"/>
</dbReference>
<dbReference type="PRINTS" id="PR00509">
    <property type="entry name" value="PGMPMM"/>
</dbReference>
<keyword evidence="5 7" id="KW-0460">Magnesium</keyword>
<keyword evidence="6" id="KW-0413">Isomerase</keyword>
<dbReference type="Pfam" id="PF02879">
    <property type="entry name" value="PGM_PMM_II"/>
    <property type="match status" value="1"/>
</dbReference>
<dbReference type="PANTHER" id="PTHR43771:SF2">
    <property type="entry name" value="PHOSPHOMANNOMUTASE_PHOSPHOGLUCOMUTASE"/>
    <property type="match status" value="1"/>
</dbReference>
<dbReference type="SUPFAM" id="SSF53738">
    <property type="entry name" value="Phosphoglucomutase, first 3 domains"/>
    <property type="match status" value="3"/>
</dbReference>
<feature type="domain" description="Alpha-D-phosphohexomutase alpha/beta/alpha" evidence="10">
    <location>
        <begin position="168"/>
        <end position="266"/>
    </location>
</feature>